<dbReference type="InterPro" id="IPR003591">
    <property type="entry name" value="Leu-rich_rpt_typical-subtyp"/>
</dbReference>
<dbReference type="SMART" id="SM00369">
    <property type="entry name" value="LRR_TYP"/>
    <property type="match status" value="3"/>
</dbReference>
<evidence type="ECO:0000256" key="1">
    <source>
        <dbReference type="ARBA" id="ARBA00022614"/>
    </source>
</evidence>
<dbReference type="PANTHER" id="PTHR46759">
    <property type="entry name" value="LEUCINE-RICH REPEAT-CONTAINING PROTEIN 72"/>
    <property type="match status" value="1"/>
</dbReference>
<dbReference type="PROSITE" id="PS51450">
    <property type="entry name" value="LRR"/>
    <property type="match status" value="2"/>
</dbReference>
<keyword evidence="2" id="KW-0677">Repeat</keyword>
<dbReference type="AlphaFoldDB" id="A0AAD8GEV4"/>
<reference evidence="3" key="1">
    <citation type="submission" date="2022-02" db="EMBL/GenBank/DDBJ databases">
        <title>Atlantic sturgeon de novo genome assembly.</title>
        <authorList>
            <person name="Stock M."/>
            <person name="Klopp C."/>
            <person name="Guiguen Y."/>
            <person name="Cabau C."/>
            <person name="Parinello H."/>
            <person name="Santidrian Yebra-Pimentel E."/>
            <person name="Kuhl H."/>
            <person name="Dirks R.P."/>
            <person name="Guessner J."/>
            <person name="Wuertz S."/>
            <person name="Du K."/>
            <person name="Schartl M."/>
        </authorList>
    </citation>
    <scope>NUCLEOTIDE SEQUENCE</scope>
    <source>
        <strain evidence="3">STURGEONOMICS-FGT-2020</strain>
        <tissue evidence="3">Whole blood</tissue>
    </source>
</reference>
<dbReference type="EMBL" id="JAGXEW010000003">
    <property type="protein sequence ID" value="KAK1173163.1"/>
    <property type="molecule type" value="Genomic_DNA"/>
</dbReference>
<keyword evidence="4" id="KW-1185">Reference proteome</keyword>
<dbReference type="Pfam" id="PF14580">
    <property type="entry name" value="LRR_9"/>
    <property type="match status" value="1"/>
</dbReference>
<dbReference type="InterPro" id="IPR042655">
    <property type="entry name" value="LRC72"/>
</dbReference>
<dbReference type="PANTHER" id="PTHR46759:SF1">
    <property type="entry name" value="LEUCINE-RICH REPEAT-CONTAINING PROTEIN 72"/>
    <property type="match status" value="1"/>
</dbReference>
<name>A0AAD8GEV4_ACIOX</name>
<dbReference type="Proteomes" id="UP001230051">
    <property type="component" value="Unassembled WGS sequence"/>
</dbReference>
<protein>
    <submittedName>
        <fullName evidence="3">Leucine-rich repeat-containing protein 72</fullName>
    </submittedName>
</protein>
<evidence type="ECO:0000256" key="2">
    <source>
        <dbReference type="ARBA" id="ARBA00022737"/>
    </source>
</evidence>
<dbReference type="InterPro" id="IPR001611">
    <property type="entry name" value="Leu-rich_rpt"/>
</dbReference>
<comment type="caution">
    <text evidence="3">The sequence shown here is derived from an EMBL/GenBank/DDBJ whole genome shotgun (WGS) entry which is preliminary data.</text>
</comment>
<gene>
    <name evidence="3" type="primary">LRRC72</name>
    <name evidence="3" type="ORF">AOXY_G3217</name>
</gene>
<organism evidence="3 4">
    <name type="scientific">Acipenser oxyrinchus oxyrinchus</name>
    <dbReference type="NCBI Taxonomy" id="40147"/>
    <lineage>
        <taxon>Eukaryota</taxon>
        <taxon>Metazoa</taxon>
        <taxon>Chordata</taxon>
        <taxon>Craniata</taxon>
        <taxon>Vertebrata</taxon>
        <taxon>Euteleostomi</taxon>
        <taxon>Actinopterygii</taxon>
        <taxon>Chondrostei</taxon>
        <taxon>Acipenseriformes</taxon>
        <taxon>Acipenseridae</taxon>
        <taxon>Acipenser</taxon>
    </lineage>
</organism>
<proteinExistence type="predicted"/>
<dbReference type="SUPFAM" id="SSF52075">
    <property type="entry name" value="Outer arm dynein light chain 1"/>
    <property type="match status" value="1"/>
</dbReference>
<evidence type="ECO:0000313" key="4">
    <source>
        <dbReference type="Proteomes" id="UP001230051"/>
    </source>
</evidence>
<evidence type="ECO:0000313" key="3">
    <source>
        <dbReference type="EMBL" id="KAK1173163.1"/>
    </source>
</evidence>
<dbReference type="InterPro" id="IPR032675">
    <property type="entry name" value="LRR_dom_sf"/>
</dbReference>
<sequence length="264" mass="30568">MASCEKVIQDQLQKYGFKREADLSELYLANKGLIDVTDLSRFQMLKYLWLNNNKIKKVHCLNYNYRLTELYLHNNDLTNITGSLSHLKSLQVLMLHNNQLTKLVATVSELKGMQFLKTLSLFLNPLAQDSGYRLYVIHYVPSLHLLDRREVKQEERNAAFSLYNAERACILKSLAFGRQVKAPLLAKARAPAIRSLTYRDKSGLRRNQKKIPLQEPDVAVLNRAMQRSLMQFSSIDWNTIPSSQQKRLEDQPSESPKIITVKFR</sequence>
<keyword evidence="1" id="KW-0433">Leucine-rich repeat</keyword>
<dbReference type="Gene3D" id="3.80.10.10">
    <property type="entry name" value="Ribonuclease Inhibitor"/>
    <property type="match status" value="1"/>
</dbReference>
<accession>A0AAD8GEV4</accession>